<organism evidence="2 3">
    <name type="scientific">Crossiella cryophila</name>
    <dbReference type="NCBI Taxonomy" id="43355"/>
    <lineage>
        <taxon>Bacteria</taxon>
        <taxon>Bacillati</taxon>
        <taxon>Actinomycetota</taxon>
        <taxon>Actinomycetes</taxon>
        <taxon>Pseudonocardiales</taxon>
        <taxon>Pseudonocardiaceae</taxon>
        <taxon>Crossiella</taxon>
    </lineage>
</organism>
<dbReference type="GO" id="GO:0032259">
    <property type="term" value="P:methylation"/>
    <property type="evidence" value="ECO:0007669"/>
    <property type="project" value="UniProtKB-KW"/>
</dbReference>
<dbReference type="AlphaFoldDB" id="A0A7W7FVF5"/>
<dbReference type="SUPFAM" id="SSF53335">
    <property type="entry name" value="S-adenosyl-L-methionine-dependent methyltransferases"/>
    <property type="match status" value="1"/>
</dbReference>
<keyword evidence="2" id="KW-0489">Methyltransferase</keyword>
<evidence type="ECO:0000313" key="2">
    <source>
        <dbReference type="EMBL" id="MBB4680361.1"/>
    </source>
</evidence>
<dbReference type="RefSeq" id="WP_246492648.1">
    <property type="nucleotide sequence ID" value="NZ_BAAAUI010000005.1"/>
</dbReference>
<keyword evidence="2" id="KW-0808">Transferase</keyword>
<dbReference type="Gene3D" id="3.40.50.150">
    <property type="entry name" value="Vaccinia Virus protein VP39"/>
    <property type="match status" value="1"/>
</dbReference>
<gene>
    <name evidence="2" type="ORF">HNR67_006479</name>
</gene>
<feature type="domain" description="Methyltransferase" evidence="1">
    <location>
        <begin position="52"/>
        <end position="147"/>
    </location>
</feature>
<dbReference type="InterPro" id="IPR029063">
    <property type="entry name" value="SAM-dependent_MTases_sf"/>
</dbReference>
<dbReference type="GO" id="GO:0008168">
    <property type="term" value="F:methyltransferase activity"/>
    <property type="evidence" value="ECO:0007669"/>
    <property type="project" value="UniProtKB-KW"/>
</dbReference>
<keyword evidence="3" id="KW-1185">Reference proteome</keyword>
<protein>
    <submittedName>
        <fullName evidence="2">Ubiquinone/menaquinone biosynthesis C-methylase UbiE</fullName>
    </submittedName>
</protein>
<dbReference type="Pfam" id="PF13649">
    <property type="entry name" value="Methyltransf_25"/>
    <property type="match status" value="1"/>
</dbReference>
<evidence type="ECO:0000259" key="1">
    <source>
        <dbReference type="Pfam" id="PF13649"/>
    </source>
</evidence>
<evidence type="ECO:0000313" key="3">
    <source>
        <dbReference type="Proteomes" id="UP000533598"/>
    </source>
</evidence>
<dbReference type="InterPro" id="IPR041698">
    <property type="entry name" value="Methyltransf_25"/>
</dbReference>
<dbReference type="Proteomes" id="UP000533598">
    <property type="component" value="Unassembled WGS sequence"/>
</dbReference>
<sequence length="276" mass="30251">MRVDPSNTEQLKAWDGGQGEFWTRRADRFDAGVARYREHFFAAAAIEPDSTVLDVGCGAGQVTRDAARQAKSGLALGVDLSAPMLALARELAGRENLPNAVFGQLDAQVHPFTEHAFDRVVSRHGAMFFGDAPAAFANLARALRPGGLLTLLSWQPMPRNEWMRVFRTAFANGVEPTVPPPTAGGLTDPDLTRDLLSTAGFTDIEVDPVSEQMWFGRDVPDALEFITEQFGWIMREQDPDTQARIVEGVRADLAAHLTEDGVRYGSAAYLVRARRP</sequence>
<dbReference type="PANTHER" id="PTHR43591">
    <property type="entry name" value="METHYLTRANSFERASE"/>
    <property type="match status" value="1"/>
</dbReference>
<reference evidence="2 3" key="1">
    <citation type="submission" date="2020-08" db="EMBL/GenBank/DDBJ databases">
        <title>Sequencing the genomes of 1000 actinobacteria strains.</title>
        <authorList>
            <person name="Klenk H.-P."/>
        </authorList>
    </citation>
    <scope>NUCLEOTIDE SEQUENCE [LARGE SCALE GENOMIC DNA]</scope>
    <source>
        <strain evidence="2 3">DSM 44230</strain>
    </source>
</reference>
<comment type="caution">
    <text evidence="2">The sequence shown here is derived from an EMBL/GenBank/DDBJ whole genome shotgun (WGS) entry which is preliminary data.</text>
</comment>
<accession>A0A7W7FVF5</accession>
<dbReference type="CDD" id="cd02440">
    <property type="entry name" value="AdoMet_MTases"/>
    <property type="match status" value="1"/>
</dbReference>
<proteinExistence type="predicted"/>
<dbReference type="EMBL" id="JACHMH010000001">
    <property type="protein sequence ID" value="MBB4680361.1"/>
    <property type="molecule type" value="Genomic_DNA"/>
</dbReference>
<keyword evidence="2" id="KW-0830">Ubiquinone</keyword>
<name>A0A7W7FVF5_9PSEU</name>